<dbReference type="Proteomes" id="UP000501802">
    <property type="component" value="Chromosome"/>
</dbReference>
<dbReference type="AlphaFoldDB" id="A0A6G9AWC9"/>
<accession>A0A6G9AWC9</accession>
<name>A0A6G9AWC9_9BACT</name>
<proteinExistence type="predicted"/>
<protein>
    <submittedName>
        <fullName evidence="2">Uncharacterized protein</fullName>
    </submittedName>
</protein>
<organism evidence="2 3">
    <name type="scientific">Spirosoma aureum</name>
    <dbReference type="NCBI Taxonomy" id="2692134"/>
    <lineage>
        <taxon>Bacteria</taxon>
        <taxon>Pseudomonadati</taxon>
        <taxon>Bacteroidota</taxon>
        <taxon>Cytophagia</taxon>
        <taxon>Cytophagales</taxon>
        <taxon>Cytophagaceae</taxon>
        <taxon>Spirosoma</taxon>
    </lineage>
</organism>
<keyword evidence="1" id="KW-0472">Membrane</keyword>
<evidence type="ECO:0000313" key="3">
    <source>
        <dbReference type="Proteomes" id="UP000501802"/>
    </source>
</evidence>
<reference evidence="2 3" key="1">
    <citation type="submission" date="2020-03" db="EMBL/GenBank/DDBJ databases">
        <authorList>
            <person name="Kim M.K."/>
        </authorList>
    </citation>
    <scope>NUCLEOTIDE SEQUENCE [LARGE SCALE GENOMIC DNA]</scope>
    <source>
        <strain evidence="2 3">BT328</strain>
    </source>
</reference>
<keyword evidence="1" id="KW-0812">Transmembrane</keyword>
<keyword evidence="1" id="KW-1133">Transmembrane helix</keyword>
<sequence length="50" mass="5802">METLLTFLRLHAYLAYGPLASLLCFTAIHIVRMAFRKPSQPPFTPKRNRL</sequence>
<evidence type="ECO:0000256" key="1">
    <source>
        <dbReference type="SAM" id="Phobius"/>
    </source>
</evidence>
<dbReference type="EMBL" id="CP050063">
    <property type="protein sequence ID" value="QIP16777.1"/>
    <property type="molecule type" value="Genomic_DNA"/>
</dbReference>
<keyword evidence="3" id="KW-1185">Reference proteome</keyword>
<dbReference type="RefSeq" id="WP_167216985.1">
    <property type="nucleotide sequence ID" value="NZ_CP050063.1"/>
</dbReference>
<gene>
    <name evidence="2" type="ORF">G8759_31130</name>
</gene>
<feature type="transmembrane region" description="Helical" evidence="1">
    <location>
        <begin position="12"/>
        <end position="31"/>
    </location>
</feature>
<dbReference type="KEGG" id="spib:G8759_31130"/>
<evidence type="ECO:0000313" key="2">
    <source>
        <dbReference type="EMBL" id="QIP16777.1"/>
    </source>
</evidence>